<protein>
    <recommendedName>
        <fullName evidence="1">glutathione transferase</fullName>
        <ecNumber evidence="1">2.5.1.18</ecNumber>
    </recommendedName>
</protein>
<dbReference type="SFLD" id="SFLDG01205">
    <property type="entry name" value="AMPS.1"/>
    <property type="match status" value="1"/>
</dbReference>
<dbReference type="CDD" id="cd03039">
    <property type="entry name" value="GST_N_Sigma_like"/>
    <property type="match status" value="1"/>
</dbReference>
<accession>A0A8J9Z3I6</accession>
<evidence type="ECO:0000259" key="4">
    <source>
        <dbReference type="PROSITE" id="PS50404"/>
    </source>
</evidence>
<feature type="domain" description="GST N-terminal" evidence="4">
    <location>
        <begin position="2"/>
        <end position="79"/>
    </location>
</feature>
<dbReference type="PANTHER" id="PTHR11571">
    <property type="entry name" value="GLUTATHIONE S-TRANSFERASE"/>
    <property type="match status" value="1"/>
</dbReference>
<dbReference type="InterPro" id="IPR004046">
    <property type="entry name" value="GST_C"/>
</dbReference>
<feature type="domain" description="GST C-terminal" evidence="5">
    <location>
        <begin position="81"/>
        <end position="202"/>
    </location>
</feature>
<dbReference type="FunFam" id="3.40.30.10:FF:000035">
    <property type="entry name" value="hematopoietic prostaglandin D synthase"/>
    <property type="match status" value="1"/>
</dbReference>
<evidence type="ECO:0000313" key="7">
    <source>
        <dbReference type="Proteomes" id="UP000838412"/>
    </source>
</evidence>
<name>A0A8J9Z3I6_BRALA</name>
<evidence type="ECO:0000256" key="2">
    <source>
        <dbReference type="ARBA" id="ARBA00022679"/>
    </source>
</evidence>
<dbReference type="SUPFAM" id="SSF47616">
    <property type="entry name" value="GST C-terminal domain-like"/>
    <property type="match status" value="1"/>
</dbReference>
<dbReference type="PANTHER" id="PTHR11571:SF224">
    <property type="entry name" value="HEMATOPOIETIC PROSTAGLANDIN D SYNTHASE"/>
    <property type="match status" value="1"/>
</dbReference>
<dbReference type="Pfam" id="PF14497">
    <property type="entry name" value="GST_C_3"/>
    <property type="match status" value="1"/>
</dbReference>
<sequence length="202" mass="22288">MPSIKFTYFDGRGLGEVNRVMLAAGGIKYEDVRLHESKWAGMKPTTPMGELPLLEVDGKTICQSNSIARYIAREAGLAGKSSLDQAEVDMIMEGVRSLFDKAAQIFILPEAEKAARKKKLEEKEAPELLEYLNKLASNKGYFVGDQLTAADIALYVNYESVGSLTIALPSLDKYPNLKKVADNVKANPGIAKWLKERPVTTY</sequence>
<dbReference type="GO" id="GO:0004364">
    <property type="term" value="F:glutathione transferase activity"/>
    <property type="evidence" value="ECO:0007669"/>
    <property type="project" value="UniProtKB-EC"/>
</dbReference>
<dbReference type="InterPro" id="IPR004045">
    <property type="entry name" value="Glutathione_S-Trfase_N"/>
</dbReference>
<dbReference type="GO" id="GO:0006749">
    <property type="term" value="P:glutathione metabolic process"/>
    <property type="evidence" value="ECO:0007669"/>
    <property type="project" value="TreeGrafter"/>
</dbReference>
<dbReference type="Gene3D" id="3.40.30.10">
    <property type="entry name" value="Glutaredoxin"/>
    <property type="match status" value="1"/>
</dbReference>
<dbReference type="OrthoDB" id="414243at2759"/>
<dbReference type="EC" id="2.5.1.18" evidence="1"/>
<reference evidence="6" key="1">
    <citation type="submission" date="2022-01" db="EMBL/GenBank/DDBJ databases">
        <authorList>
            <person name="Braso-Vives M."/>
        </authorList>
    </citation>
    <scope>NUCLEOTIDE SEQUENCE</scope>
</reference>
<keyword evidence="7" id="KW-1185">Reference proteome</keyword>
<comment type="catalytic activity">
    <reaction evidence="3">
        <text>RX + glutathione = an S-substituted glutathione + a halide anion + H(+)</text>
        <dbReference type="Rhea" id="RHEA:16437"/>
        <dbReference type="ChEBI" id="CHEBI:15378"/>
        <dbReference type="ChEBI" id="CHEBI:16042"/>
        <dbReference type="ChEBI" id="CHEBI:17792"/>
        <dbReference type="ChEBI" id="CHEBI:57925"/>
        <dbReference type="ChEBI" id="CHEBI:90779"/>
        <dbReference type="EC" id="2.5.1.18"/>
    </reaction>
</comment>
<keyword evidence="2" id="KW-0808">Transferase</keyword>
<dbReference type="PROSITE" id="PS50404">
    <property type="entry name" value="GST_NTER"/>
    <property type="match status" value="1"/>
</dbReference>
<dbReference type="InterPro" id="IPR050213">
    <property type="entry name" value="GST_superfamily"/>
</dbReference>
<dbReference type="InterPro" id="IPR036282">
    <property type="entry name" value="Glutathione-S-Trfase_C_sf"/>
</dbReference>
<evidence type="ECO:0000259" key="5">
    <source>
        <dbReference type="PROSITE" id="PS50405"/>
    </source>
</evidence>
<dbReference type="InterPro" id="IPR010987">
    <property type="entry name" value="Glutathione-S-Trfase_C-like"/>
</dbReference>
<dbReference type="Proteomes" id="UP000838412">
    <property type="component" value="Chromosome 15"/>
</dbReference>
<dbReference type="Pfam" id="PF02798">
    <property type="entry name" value="GST_N"/>
    <property type="match status" value="1"/>
</dbReference>
<dbReference type="FunFam" id="1.20.1050.10:FF:000030">
    <property type="entry name" value="Glutathione S-transferase S1"/>
    <property type="match status" value="1"/>
</dbReference>
<proteinExistence type="predicted"/>
<dbReference type="InterPro" id="IPR036249">
    <property type="entry name" value="Thioredoxin-like_sf"/>
</dbReference>
<dbReference type="PROSITE" id="PS50405">
    <property type="entry name" value="GST_CTER"/>
    <property type="match status" value="1"/>
</dbReference>
<dbReference type="EMBL" id="OV696700">
    <property type="protein sequence ID" value="CAH1247018.1"/>
    <property type="molecule type" value="Genomic_DNA"/>
</dbReference>
<dbReference type="SFLD" id="SFLDS00019">
    <property type="entry name" value="Glutathione_Transferase_(cytos"/>
    <property type="match status" value="1"/>
</dbReference>
<dbReference type="Gene3D" id="1.20.1050.10">
    <property type="match status" value="1"/>
</dbReference>
<dbReference type="InterPro" id="IPR040079">
    <property type="entry name" value="Glutathione_S-Trfase"/>
</dbReference>
<dbReference type="SFLD" id="SFLDG00363">
    <property type="entry name" value="AMPS_(cytGST):_Alpha-__Mu-__Pi"/>
    <property type="match status" value="1"/>
</dbReference>
<organism evidence="6 7">
    <name type="scientific">Branchiostoma lanceolatum</name>
    <name type="common">Common lancelet</name>
    <name type="synonym">Amphioxus lanceolatum</name>
    <dbReference type="NCBI Taxonomy" id="7740"/>
    <lineage>
        <taxon>Eukaryota</taxon>
        <taxon>Metazoa</taxon>
        <taxon>Chordata</taxon>
        <taxon>Cephalochordata</taxon>
        <taxon>Leptocardii</taxon>
        <taxon>Amphioxiformes</taxon>
        <taxon>Branchiostomatidae</taxon>
        <taxon>Branchiostoma</taxon>
    </lineage>
</organism>
<dbReference type="SUPFAM" id="SSF52833">
    <property type="entry name" value="Thioredoxin-like"/>
    <property type="match status" value="1"/>
</dbReference>
<evidence type="ECO:0000256" key="3">
    <source>
        <dbReference type="ARBA" id="ARBA00047960"/>
    </source>
</evidence>
<dbReference type="AlphaFoldDB" id="A0A8J9Z3I6"/>
<gene>
    <name evidence="6" type="primary">HPGDS</name>
    <name evidence="6" type="ORF">BLAG_LOCUS8821</name>
</gene>
<dbReference type="CDD" id="cd03192">
    <property type="entry name" value="GST_C_Sigma_like"/>
    <property type="match status" value="1"/>
</dbReference>
<evidence type="ECO:0000256" key="1">
    <source>
        <dbReference type="ARBA" id="ARBA00012452"/>
    </source>
</evidence>
<evidence type="ECO:0000313" key="6">
    <source>
        <dbReference type="EMBL" id="CAH1247018.1"/>
    </source>
</evidence>